<dbReference type="Gene3D" id="3.40.50.150">
    <property type="entry name" value="Vaccinia Virus protein VP39"/>
    <property type="match status" value="1"/>
</dbReference>
<keyword evidence="2" id="KW-0489">Methyltransferase</keyword>
<dbReference type="EMBL" id="FZPH01000003">
    <property type="protein sequence ID" value="SNT06677.1"/>
    <property type="molecule type" value="Genomic_DNA"/>
</dbReference>
<organism evidence="2 3">
    <name type="scientific">Asanoa hainanensis</name>
    <dbReference type="NCBI Taxonomy" id="560556"/>
    <lineage>
        <taxon>Bacteria</taxon>
        <taxon>Bacillati</taxon>
        <taxon>Actinomycetota</taxon>
        <taxon>Actinomycetes</taxon>
        <taxon>Micromonosporales</taxon>
        <taxon>Micromonosporaceae</taxon>
        <taxon>Asanoa</taxon>
    </lineage>
</organism>
<feature type="domain" description="Methyltransferase" evidence="1">
    <location>
        <begin position="46"/>
        <end position="135"/>
    </location>
</feature>
<name>A0A239JLF1_9ACTN</name>
<dbReference type="GO" id="GO:0008168">
    <property type="term" value="F:methyltransferase activity"/>
    <property type="evidence" value="ECO:0007669"/>
    <property type="project" value="UniProtKB-KW"/>
</dbReference>
<accession>A0A239JLF1</accession>
<sequence length="268" mass="28543">MTSALMPKASPNWLRLREAADATARSEELVTEVRERLGSVDRLVIHDFGCGTGSAARWLAPRLPGAQHWIMWDRDPDLLAAAMAGKPEQITAVTRQRDLGTLSATDLSGADLVTASALIDVLTIDEVDAIAAACAGARVPALVMLSVVGRVELDPADPFDDEVAAAFNAHQRRAVGGRRLLGPDAVAALSGAFARHGVATTLRPSPWRLGADDRDLLAVWFQEWLDAAVEQVPALGKPSAGYARRRLAEIAEGRLAATVQHVDLLATP</sequence>
<proteinExistence type="predicted"/>
<dbReference type="Proteomes" id="UP000198362">
    <property type="component" value="Unassembled WGS sequence"/>
</dbReference>
<protein>
    <submittedName>
        <fullName evidence="2">Methyltransferase domain-containing protein</fullName>
    </submittedName>
</protein>
<dbReference type="InterPro" id="IPR029063">
    <property type="entry name" value="SAM-dependent_MTases_sf"/>
</dbReference>
<dbReference type="InterPro" id="IPR041698">
    <property type="entry name" value="Methyltransf_25"/>
</dbReference>
<evidence type="ECO:0000313" key="3">
    <source>
        <dbReference type="Proteomes" id="UP000198362"/>
    </source>
</evidence>
<evidence type="ECO:0000313" key="2">
    <source>
        <dbReference type="EMBL" id="SNT06677.1"/>
    </source>
</evidence>
<dbReference type="GO" id="GO:0032259">
    <property type="term" value="P:methylation"/>
    <property type="evidence" value="ECO:0007669"/>
    <property type="project" value="UniProtKB-KW"/>
</dbReference>
<keyword evidence="2" id="KW-0808">Transferase</keyword>
<dbReference type="Pfam" id="PF13649">
    <property type="entry name" value="Methyltransf_25"/>
    <property type="match status" value="1"/>
</dbReference>
<keyword evidence="3" id="KW-1185">Reference proteome</keyword>
<dbReference type="RefSeq" id="WP_245870705.1">
    <property type="nucleotide sequence ID" value="NZ_FZPH01000003.1"/>
</dbReference>
<reference evidence="2 3" key="1">
    <citation type="submission" date="2017-06" db="EMBL/GenBank/DDBJ databases">
        <authorList>
            <person name="Kim H.J."/>
            <person name="Triplett B.A."/>
        </authorList>
    </citation>
    <scope>NUCLEOTIDE SEQUENCE [LARGE SCALE GENOMIC DNA]</scope>
    <source>
        <strain evidence="2 3">CGMCC 4.5593</strain>
    </source>
</reference>
<evidence type="ECO:0000259" key="1">
    <source>
        <dbReference type="Pfam" id="PF13649"/>
    </source>
</evidence>
<gene>
    <name evidence="2" type="ORF">SAMN05421812_10316</name>
</gene>
<dbReference type="SUPFAM" id="SSF53335">
    <property type="entry name" value="S-adenosyl-L-methionine-dependent methyltransferases"/>
    <property type="match status" value="1"/>
</dbReference>
<dbReference type="AlphaFoldDB" id="A0A239JLF1"/>